<dbReference type="GO" id="GO:0017056">
    <property type="term" value="F:structural constituent of nuclear pore"/>
    <property type="evidence" value="ECO:0007669"/>
    <property type="project" value="InterPro"/>
</dbReference>
<proteinExistence type="predicted"/>
<organism evidence="2 3">
    <name type="scientific">Eleusine coracana subsp. coracana</name>
    <dbReference type="NCBI Taxonomy" id="191504"/>
    <lineage>
        <taxon>Eukaryota</taxon>
        <taxon>Viridiplantae</taxon>
        <taxon>Streptophyta</taxon>
        <taxon>Embryophyta</taxon>
        <taxon>Tracheophyta</taxon>
        <taxon>Spermatophyta</taxon>
        <taxon>Magnoliopsida</taxon>
        <taxon>Liliopsida</taxon>
        <taxon>Poales</taxon>
        <taxon>Poaceae</taxon>
        <taxon>PACMAD clade</taxon>
        <taxon>Chloridoideae</taxon>
        <taxon>Cynodonteae</taxon>
        <taxon>Eleusininae</taxon>
        <taxon>Eleusine</taxon>
    </lineage>
</organism>
<evidence type="ECO:0000313" key="2">
    <source>
        <dbReference type="EMBL" id="GJM96732.1"/>
    </source>
</evidence>
<dbReference type="EMBL" id="BQKI01000006">
    <property type="protein sequence ID" value="GJM96732.1"/>
    <property type="molecule type" value="Genomic_DNA"/>
</dbReference>
<comment type="caution">
    <text evidence="2">The sequence shown here is derived from an EMBL/GenBank/DDBJ whole genome shotgun (WGS) entry which is preliminary data.</text>
</comment>
<evidence type="ECO:0000256" key="1">
    <source>
        <dbReference type="SAM" id="MobiDB-lite"/>
    </source>
</evidence>
<reference evidence="2" key="1">
    <citation type="journal article" date="2018" name="DNA Res.">
        <title>Multiple hybrid de novo genome assembly of finger millet, an orphan allotetraploid crop.</title>
        <authorList>
            <person name="Hatakeyama M."/>
            <person name="Aluri S."/>
            <person name="Balachadran M.T."/>
            <person name="Sivarajan S.R."/>
            <person name="Patrignani A."/>
            <person name="Gruter S."/>
            <person name="Poveda L."/>
            <person name="Shimizu-Inatsugi R."/>
            <person name="Baeten J."/>
            <person name="Francoijs K.J."/>
            <person name="Nataraja K.N."/>
            <person name="Reddy Y.A.N."/>
            <person name="Phadnis S."/>
            <person name="Ravikumar R.L."/>
            <person name="Schlapbach R."/>
            <person name="Sreeman S.M."/>
            <person name="Shimizu K.K."/>
        </authorList>
    </citation>
    <scope>NUCLEOTIDE SEQUENCE</scope>
</reference>
<reference evidence="2" key="2">
    <citation type="submission" date="2021-12" db="EMBL/GenBank/DDBJ databases">
        <title>Resequencing data analysis of finger millet.</title>
        <authorList>
            <person name="Hatakeyama M."/>
            <person name="Aluri S."/>
            <person name="Balachadran M.T."/>
            <person name="Sivarajan S.R."/>
            <person name="Poveda L."/>
            <person name="Shimizu-Inatsugi R."/>
            <person name="Schlapbach R."/>
            <person name="Sreeman S.M."/>
            <person name="Shimizu K.K."/>
        </authorList>
    </citation>
    <scope>NUCLEOTIDE SEQUENCE</scope>
</reference>
<gene>
    <name evidence="2" type="primary">ga13595</name>
    <name evidence="2" type="ORF">PR202_ga13595</name>
</gene>
<dbReference type="GO" id="GO:0005643">
    <property type="term" value="C:nuclear pore"/>
    <property type="evidence" value="ECO:0007669"/>
    <property type="project" value="InterPro"/>
</dbReference>
<dbReference type="AlphaFoldDB" id="A0AAV5CF47"/>
<keyword evidence="3" id="KW-1185">Reference proteome</keyword>
<dbReference type="Proteomes" id="UP001054889">
    <property type="component" value="Unassembled WGS sequence"/>
</dbReference>
<dbReference type="GO" id="GO:0008139">
    <property type="term" value="F:nuclear localization sequence binding"/>
    <property type="evidence" value="ECO:0007669"/>
    <property type="project" value="InterPro"/>
</dbReference>
<dbReference type="PANTHER" id="PTHR13437">
    <property type="entry name" value="NUCLEOPORIN P58/P45 NUCLEOPORIN-LIKE PROTEIN 1"/>
    <property type="match status" value="1"/>
</dbReference>
<dbReference type="PANTHER" id="PTHR13437:SF6">
    <property type="entry name" value="DUF632 DOMAIN-CONTAINING PROTEIN"/>
    <property type="match status" value="1"/>
</dbReference>
<name>A0AAV5CF47_ELECO</name>
<feature type="compositionally biased region" description="Basic residues" evidence="1">
    <location>
        <begin position="32"/>
        <end position="41"/>
    </location>
</feature>
<dbReference type="Gene3D" id="6.10.140.1350">
    <property type="match status" value="1"/>
</dbReference>
<dbReference type="InterPro" id="IPR024882">
    <property type="entry name" value="NUP58/p45/49"/>
</dbReference>
<sequence length="351" mass="38558">MLDLNLAPDQQALSRRLSFSDADSVEPIRAGRSLHRGRRSSSRHDHAAARSSGLPPIKENPLEEQEAEASVHTSQCAAPPLVPASSSATLYPMQVDMPHLTAASVATSMVPAPPVPLQSPQLLGAVAATTASQYPRQLQPALHQQRGAEATRARKQVKLVGGGREIIGKHKYQSQQLDQCNYLHDPSLYNKSFELDASQIMQEIVSTSTIMDREKVSIKGLTDVLEEMMWKIDTALQSYVKLRLRPRFVQQGAGGAAGYANLPGSSGGYTEFNQLLTKAPNFCCFSGAPRRPSPFIQLTVARFEDQIGECFKLAEELEQLVQMKNDKSSPESIESLSKVMSNTHDYFIHVF</sequence>
<evidence type="ECO:0000313" key="3">
    <source>
        <dbReference type="Proteomes" id="UP001054889"/>
    </source>
</evidence>
<accession>A0AAV5CF47</accession>
<protein>
    <submittedName>
        <fullName evidence="2">Uncharacterized protein</fullName>
    </submittedName>
</protein>
<feature type="region of interest" description="Disordered" evidence="1">
    <location>
        <begin position="28"/>
        <end position="78"/>
    </location>
</feature>